<evidence type="ECO:0000313" key="1">
    <source>
        <dbReference type="EMBL" id="ANL87037.1"/>
    </source>
</evidence>
<sequence length="91" mass="10244">MTKDEKSKPAIYIPPDDPLGIDTDKDFSVEARRIARDALEGCHEEAVQVEVQATLRRWGMKPKAELIDKATEILDRAPDVGPDSGDELRRR</sequence>
<reference evidence="1 2" key="1">
    <citation type="submission" date="2015-11" db="EMBL/GenBank/DDBJ databases">
        <title>The limits of bacterial species coexistence and the symbiotic plasmid transference in sympatric Rhizobium populations.</title>
        <authorList>
            <person name="Perez-Carrascal O.M."/>
            <person name="VanInsberghe D."/>
            <person name="Juarez S."/>
            <person name="Polz M.F."/>
            <person name="Vinuesa P."/>
            <person name="Gonzalez V."/>
        </authorList>
    </citation>
    <scope>NUCLEOTIDE SEQUENCE [LARGE SCALE GENOMIC DNA]</scope>
    <source>
        <strain evidence="1 2">N771</strain>
        <plasmid evidence="1 2">pRphaN771a</plasmid>
    </source>
</reference>
<keyword evidence="2" id="KW-1185">Reference proteome</keyword>
<accession>A0ABM6CFJ4</accession>
<evidence type="ECO:0008006" key="3">
    <source>
        <dbReference type="Google" id="ProtNLM"/>
    </source>
</evidence>
<dbReference type="RefSeq" id="WP_064832656.1">
    <property type="nucleotide sequence ID" value="NZ_CP013569.1"/>
</dbReference>
<organism evidence="1 2">
    <name type="scientific">Rhizobium phaseoli</name>
    <dbReference type="NCBI Taxonomy" id="396"/>
    <lineage>
        <taxon>Bacteria</taxon>
        <taxon>Pseudomonadati</taxon>
        <taxon>Pseudomonadota</taxon>
        <taxon>Alphaproteobacteria</taxon>
        <taxon>Hyphomicrobiales</taxon>
        <taxon>Rhizobiaceae</taxon>
        <taxon>Rhizobium/Agrobacterium group</taxon>
        <taxon>Rhizobium</taxon>
    </lineage>
</organism>
<dbReference type="EMBL" id="CP013569">
    <property type="protein sequence ID" value="ANL87037.1"/>
    <property type="molecule type" value="Genomic_DNA"/>
</dbReference>
<protein>
    <recommendedName>
        <fullName evidence="3">CopG family transcriptional regulator</fullName>
    </recommendedName>
</protein>
<gene>
    <name evidence="1" type="ORF">AMC81_PA00013</name>
</gene>
<evidence type="ECO:0000313" key="2">
    <source>
        <dbReference type="Proteomes" id="UP000078551"/>
    </source>
</evidence>
<geneLocation type="plasmid" evidence="1 2">
    <name>pRphaN771a</name>
</geneLocation>
<dbReference type="Proteomes" id="UP000078551">
    <property type="component" value="Plasmid pRphaN771a"/>
</dbReference>
<keyword evidence="1" id="KW-0614">Plasmid</keyword>
<proteinExistence type="predicted"/>
<name>A0ABM6CFJ4_9HYPH</name>